<accession>K4EQS3</accession>
<dbReference type="OrthoDB" id="27248at10239"/>
<dbReference type="GeneID" id="13842583"/>
<dbReference type="EMBL" id="JN408834">
    <property type="protein sequence ID" value="AER41436.1"/>
    <property type="molecule type" value="Genomic_DNA"/>
</dbReference>
<evidence type="ECO:0000313" key="2">
    <source>
        <dbReference type="Proteomes" id="UP000201571"/>
    </source>
</evidence>
<dbReference type="KEGG" id="vg:13842583"/>
<evidence type="ECO:0000313" key="1">
    <source>
        <dbReference type="EMBL" id="AER41436.1"/>
    </source>
</evidence>
<name>K4EQS3_9BBAC</name>
<proteinExistence type="predicted"/>
<keyword evidence="2" id="KW-1185">Reference proteome</keyword>
<dbReference type="RefSeq" id="YP_006908518.1">
    <property type="nucleotide sequence ID" value="NC_018875.1"/>
</dbReference>
<sequence length="90" mass="10615">MYHYIIRVESPDLYEIGHADSSDVVEGKNIMMLVPMFHLAEIYTRALLRQLEGHKEGDYYRLDNPMMERLMMMADQYMKIYGINIAPTII</sequence>
<dbReference type="Proteomes" id="UP000201571">
    <property type="component" value="Segment"/>
</dbReference>
<protein>
    <submittedName>
        <fullName evidence="1">Uncharacterized protein</fullName>
    </submittedName>
</protein>
<organism evidence="1 2">
    <name type="scientific">Epinotia aporema granulovirus</name>
    <dbReference type="NCBI Taxonomy" id="166056"/>
    <lineage>
        <taxon>Viruses</taxon>
        <taxon>Viruses incertae sedis</taxon>
        <taxon>Naldaviricetes</taxon>
        <taxon>Lefavirales</taxon>
        <taxon>Baculoviridae</taxon>
        <taxon>Betabaculovirus</taxon>
        <taxon>Betabaculovirus epaporemae</taxon>
    </lineage>
</organism>
<reference evidence="1 2" key="1">
    <citation type="journal article" date="2012" name="BMC Genomics">
        <title>Genome of Epinotia aporema granulovirus (EpapGV), a polyorganotropic fast killing betabaculovirus with a novel thymidylate kinase gene.</title>
        <authorList>
            <person name="Ferrelli M.L."/>
            <person name="Salvador R."/>
            <person name="Biedma M.E."/>
            <person name="Berretta M.F."/>
            <person name="Haase S."/>
            <person name="Sciocco-Cap A."/>
            <person name="Ghiringhelli P.D."/>
            <person name="Romanowski V."/>
        </authorList>
    </citation>
    <scope>NUCLEOTIDE SEQUENCE [LARGE SCALE GENOMIC DNA]</scope>
</reference>